<evidence type="ECO:0000313" key="2">
    <source>
        <dbReference type="Proteomes" id="UP001218218"/>
    </source>
</evidence>
<dbReference type="Proteomes" id="UP001218218">
    <property type="component" value="Unassembled WGS sequence"/>
</dbReference>
<organism evidence="1 2">
    <name type="scientific">Mycena albidolilacea</name>
    <dbReference type="NCBI Taxonomy" id="1033008"/>
    <lineage>
        <taxon>Eukaryota</taxon>
        <taxon>Fungi</taxon>
        <taxon>Dikarya</taxon>
        <taxon>Basidiomycota</taxon>
        <taxon>Agaricomycotina</taxon>
        <taxon>Agaricomycetes</taxon>
        <taxon>Agaricomycetidae</taxon>
        <taxon>Agaricales</taxon>
        <taxon>Marasmiineae</taxon>
        <taxon>Mycenaceae</taxon>
        <taxon>Mycena</taxon>
    </lineage>
</organism>
<dbReference type="EMBL" id="JARIHO010000107">
    <property type="protein sequence ID" value="KAJ7303102.1"/>
    <property type="molecule type" value="Genomic_DNA"/>
</dbReference>
<protein>
    <submittedName>
        <fullName evidence="1">Uncharacterized protein</fullName>
    </submittedName>
</protein>
<dbReference type="AlphaFoldDB" id="A0AAD6Z1A9"/>
<proteinExistence type="predicted"/>
<keyword evidence="2" id="KW-1185">Reference proteome</keyword>
<evidence type="ECO:0000313" key="1">
    <source>
        <dbReference type="EMBL" id="KAJ7303102.1"/>
    </source>
</evidence>
<gene>
    <name evidence="1" type="ORF">DFH08DRAFT_977179</name>
</gene>
<sequence>MYALLTIPYVPDAFWQPTLLDVVLHHATTLLVGGPQPVAVFVGADLYLIEAFLPCPPCVFLTPMLRPELRNSFGLVCPVHLSTTTSMQVATATVSFSKSHMQWACLLHTTPASLALTCNRVVTDVLDTAPCRHSRPAPRTPLPPVHTHPHHFCVATTIPSSIHAASTPPVMCLRLRHHTAAVSLCRPILIPSHIRLAATPSPRAPHQRACPVPRPSAPALPRCHICPVPLTCPVSL</sequence>
<reference evidence="1" key="1">
    <citation type="submission" date="2023-03" db="EMBL/GenBank/DDBJ databases">
        <title>Massive genome expansion in bonnet fungi (Mycena s.s.) driven by repeated elements and novel gene families across ecological guilds.</title>
        <authorList>
            <consortium name="Lawrence Berkeley National Laboratory"/>
            <person name="Harder C.B."/>
            <person name="Miyauchi S."/>
            <person name="Viragh M."/>
            <person name="Kuo A."/>
            <person name="Thoen E."/>
            <person name="Andreopoulos B."/>
            <person name="Lu D."/>
            <person name="Skrede I."/>
            <person name="Drula E."/>
            <person name="Henrissat B."/>
            <person name="Morin E."/>
            <person name="Kohler A."/>
            <person name="Barry K."/>
            <person name="LaButti K."/>
            <person name="Morin E."/>
            <person name="Salamov A."/>
            <person name="Lipzen A."/>
            <person name="Mereny Z."/>
            <person name="Hegedus B."/>
            <person name="Baldrian P."/>
            <person name="Stursova M."/>
            <person name="Weitz H."/>
            <person name="Taylor A."/>
            <person name="Grigoriev I.V."/>
            <person name="Nagy L.G."/>
            <person name="Martin F."/>
            <person name="Kauserud H."/>
        </authorList>
    </citation>
    <scope>NUCLEOTIDE SEQUENCE</scope>
    <source>
        <strain evidence="1">CBHHK002</strain>
    </source>
</reference>
<accession>A0AAD6Z1A9</accession>
<name>A0AAD6Z1A9_9AGAR</name>
<comment type="caution">
    <text evidence="1">The sequence shown here is derived from an EMBL/GenBank/DDBJ whole genome shotgun (WGS) entry which is preliminary data.</text>
</comment>